<feature type="domain" description="Beta-lactamase-related" evidence="1">
    <location>
        <begin position="7"/>
        <end position="371"/>
    </location>
</feature>
<sequence>MSILQNVLDEATSAQDVPFAVAMTANSAGVTFSGAAGEAREGLKAAEDTAFRIFSMTKAIGSLAAMILIDRGKLGLDTPVADILPVWNDLRVLEGFDGDTPILRVPKTQATLRHLATHTSGMEYEFWNPDVPKYMEMTGHPTVLSGLKTSLMYPLTTDPGTRWGYGPSIDWLGQVVEAVDGRRIDAFCQDEILDPLGMKDTAFEPDALLDRLSAVSMRGEDGQFGPVDLAPPANPEFYGMGHALYSTAPDYLRILRMVLNRGKLDGTRILSDAAFDAMIADQMNGLTFQSMHSVAPTVSADVEMPAGTTHSFAFVRNETDIPGMRSAGALSWAGVCNTHYWIDPSKDLAAVIMTQSLPFLEPRFQKTYQAYEQAVYAGL</sequence>
<dbReference type="PANTHER" id="PTHR43283">
    <property type="entry name" value="BETA-LACTAMASE-RELATED"/>
    <property type="match status" value="1"/>
</dbReference>
<organism evidence="2 3">
    <name type="scientific">Sedimentitalea todarodis</name>
    <dbReference type="NCBI Taxonomy" id="1631240"/>
    <lineage>
        <taxon>Bacteria</taxon>
        <taxon>Pseudomonadati</taxon>
        <taxon>Pseudomonadota</taxon>
        <taxon>Alphaproteobacteria</taxon>
        <taxon>Rhodobacterales</taxon>
        <taxon>Paracoccaceae</taxon>
        <taxon>Sedimentitalea</taxon>
    </lineage>
</organism>
<reference evidence="3" key="1">
    <citation type="submission" date="2023-05" db="EMBL/GenBank/DDBJ databases">
        <title>Sedimentitalea sp. nov. JM2-8.</title>
        <authorList>
            <person name="Huang J."/>
        </authorList>
    </citation>
    <scope>NUCLEOTIDE SEQUENCE [LARGE SCALE GENOMIC DNA]</scope>
    <source>
        <strain evidence="3">KHS03</strain>
    </source>
</reference>
<dbReference type="GO" id="GO:0016787">
    <property type="term" value="F:hydrolase activity"/>
    <property type="evidence" value="ECO:0007669"/>
    <property type="project" value="UniProtKB-KW"/>
</dbReference>
<dbReference type="PANTHER" id="PTHR43283:SF3">
    <property type="entry name" value="BETA-LACTAMASE FAMILY PROTEIN (AFU_ORTHOLOGUE AFUA_5G07500)"/>
    <property type="match status" value="1"/>
</dbReference>
<proteinExistence type="predicted"/>
<gene>
    <name evidence="2" type="ORF">QO231_18330</name>
</gene>
<evidence type="ECO:0000313" key="3">
    <source>
        <dbReference type="Proteomes" id="UP001255416"/>
    </source>
</evidence>
<dbReference type="Pfam" id="PF00144">
    <property type="entry name" value="Beta-lactamase"/>
    <property type="match status" value="1"/>
</dbReference>
<dbReference type="InterPro" id="IPR001466">
    <property type="entry name" value="Beta-lactam-related"/>
</dbReference>
<dbReference type="InterPro" id="IPR050789">
    <property type="entry name" value="Diverse_Enzym_Activities"/>
</dbReference>
<comment type="caution">
    <text evidence="2">The sequence shown here is derived from an EMBL/GenBank/DDBJ whole genome shotgun (WGS) entry which is preliminary data.</text>
</comment>
<dbReference type="SUPFAM" id="SSF56601">
    <property type="entry name" value="beta-lactamase/transpeptidase-like"/>
    <property type="match status" value="1"/>
</dbReference>
<dbReference type="EMBL" id="JASMWN010000017">
    <property type="protein sequence ID" value="MDU9005792.1"/>
    <property type="molecule type" value="Genomic_DNA"/>
</dbReference>
<dbReference type="Proteomes" id="UP001255416">
    <property type="component" value="Unassembled WGS sequence"/>
</dbReference>
<accession>A0ABU3VHY4</accession>
<dbReference type="Gene3D" id="3.40.710.10">
    <property type="entry name" value="DD-peptidase/beta-lactamase superfamily"/>
    <property type="match status" value="1"/>
</dbReference>
<protein>
    <submittedName>
        <fullName evidence="2">Serine hydrolase domain-containing protein</fullName>
        <ecNumber evidence="2">3.1.1.103</ecNumber>
    </submittedName>
</protein>
<name>A0ABU3VHY4_9RHOB</name>
<dbReference type="EC" id="3.1.1.103" evidence="2"/>
<dbReference type="InterPro" id="IPR012338">
    <property type="entry name" value="Beta-lactam/transpept-like"/>
</dbReference>
<keyword evidence="2" id="KW-0378">Hydrolase</keyword>
<evidence type="ECO:0000313" key="2">
    <source>
        <dbReference type="EMBL" id="MDU9005792.1"/>
    </source>
</evidence>
<keyword evidence="3" id="KW-1185">Reference proteome</keyword>
<dbReference type="RefSeq" id="WP_316779753.1">
    <property type="nucleotide sequence ID" value="NZ_JASMWN010000017.1"/>
</dbReference>
<evidence type="ECO:0000259" key="1">
    <source>
        <dbReference type="Pfam" id="PF00144"/>
    </source>
</evidence>